<dbReference type="Pfam" id="PF10936">
    <property type="entry name" value="DUF2617"/>
    <property type="match status" value="1"/>
</dbReference>
<gene>
    <name evidence="1" type="ORF">EAH68_02980</name>
</gene>
<dbReference type="OrthoDB" id="4462506at2"/>
<organism evidence="1 2">
    <name type="scientific">Corynebacterium hylobatis</name>
    <dbReference type="NCBI Taxonomy" id="1859290"/>
    <lineage>
        <taxon>Bacteria</taxon>
        <taxon>Bacillati</taxon>
        <taxon>Actinomycetota</taxon>
        <taxon>Actinomycetes</taxon>
        <taxon>Mycobacteriales</taxon>
        <taxon>Corynebacteriaceae</taxon>
        <taxon>Corynebacterium</taxon>
    </lineage>
</organism>
<sequence>MTAAVELRCTPADVSAAALGVSWNGPLPQILADTVIPAPAGGGHLHLAVIGGSHVVTVHHADGSVVFREEISCTAQEAVHPLPALTEHHGYRLDTRTRRLNGDDFREQADALLDTAGWFIVRFPGPGRHHLTALRGTATDGGWSWDTRHLYPEESTIVSTRSTYRP</sequence>
<dbReference type="InterPro" id="IPR024486">
    <property type="entry name" value="DUF2617"/>
</dbReference>
<comment type="caution">
    <text evidence="1">The sequence shown here is derived from an EMBL/GenBank/DDBJ whole genome shotgun (WGS) entry which is preliminary data.</text>
</comment>
<evidence type="ECO:0000313" key="2">
    <source>
        <dbReference type="Proteomes" id="UP000274907"/>
    </source>
</evidence>
<dbReference type="RefSeq" id="WP_126119839.1">
    <property type="nucleotide sequence ID" value="NZ_RXHJ01000003.1"/>
</dbReference>
<dbReference type="EMBL" id="RXHJ01000003">
    <property type="protein sequence ID" value="RSZ65121.1"/>
    <property type="molecule type" value="Genomic_DNA"/>
</dbReference>
<evidence type="ECO:0000313" key="1">
    <source>
        <dbReference type="EMBL" id="RSZ65121.1"/>
    </source>
</evidence>
<keyword evidence="2" id="KW-1185">Reference proteome</keyword>
<reference evidence="1 2" key="1">
    <citation type="submission" date="2018-12" db="EMBL/GenBank/DDBJ databases">
        <title>YIM 101343 draft genome.</title>
        <authorList>
            <person name="Chen X."/>
        </authorList>
    </citation>
    <scope>NUCLEOTIDE SEQUENCE [LARGE SCALE GENOMIC DNA]</scope>
    <source>
        <strain evidence="1 2">YIM 101343</strain>
    </source>
</reference>
<dbReference type="Proteomes" id="UP000274907">
    <property type="component" value="Unassembled WGS sequence"/>
</dbReference>
<dbReference type="AlphaFoldDB" id="A0A430I0X9"/>
<proteinExistence type="predicted"/>
<accession>A0A430I0X9</accession>
<name>A0A430I0X9_9CORY</name>
<protein>
    <submittedName>
        <fullName evidence="1">DUF2617 family protein</fullName>
    </submittedName>
</protein>